<sequence>MWIGRYLYNYIIQYSIHKTLSIVRKNKFQKTVKFNKVLTENARLRNEIDNLLVQRSQFNEAYKNLTARLDDSKQIMMDLIEQATTAYEQREDAQNRLINMSDEDKQQIALHKAEVKELQRQYDRDLKLQDFLSIKGQHRVLMDFERKEEEKKQNELGNRKEQAEKWVDLMGWLQMYVGESNIDRIVDLFVRQEEENFALFTYINELNSEVDDLQKEVVVLKNRVQEQRAINESRASKQEENMNGLRAHLQQLVDDANQENDRIKTVHTELTELLESVEKLFLSINCDLSPMYKILGDDIRANVYNMTFYVDLIETKVSDVVKSLKNMESM</sequence>
<dbReference type="PANTHER" id="PTHR21694:SF18">
    <property type="entry name" value="COILED-COIL DOMAIN-CONTAINING PROTEIN 63"/>
    <property type="match status" value="1"/>
</dbReference>
<feature type="coiled-coil region" evidence="2">
    <location>
        <begin position="203"/>
        <end position="266"/>
    </location>
</feature>
<feature type="coiled-coil region" evidence="2">
    <location>
        <begin position="34"/>
        <end position="121"/>
    </location>
</feature>
<reference evidence="4" key="1">
    <citation type="submission" date="2018-04" db="EMBL/GenBank/DDBJ databases">
        <title>Transcriptome of Schizaphis graminum biotype I.</title>
        <authorList>
            <person name="Scully E.D."/>
            <person name="Geib S.M."/>
            <person name="Palmer N.A."/>
            <person name="Koch K."/>
            <person name="Bradshaw J."/>
            <person name="Heng-Moss T."/>
            <person name="Sarath G."/>
        </authorList>
    </citation>
    <scope>NUCLEOTIDE SEQUENCE</scope>
</reference>
<dbReference type="EMBL" id="GGMR01002139">
    <property type="protein sequence ID" value="MBY14758.1"/>
    <property type="molecule type" value="Transcribed_RNA"/>
</dbReference>
<evidence type="ECO:0000256" key="1">
    <source>
        <dbReference type="ARBA" id="ARBA00023054"/>
    </source>
</evidence>
<dbReference type="InterPro" id="IPR049258">
    <property type="entry name" value="ODAD1_CC"/>
</dbReference>
<feature type="domain" description="ODAD1 central coiled coil region" evidence="3">
    <location>
        <begin position="29"/>
        <end position="296"/>
    </location>
</feature>
<evidence type="ECO:0000259" key="3">
    <source>
        <dbReference type="Pfam" id="PF21773"/>
    </source>
</evidence>
<accession>A0A2S2NCC2</accession>
<keyword evidence="1 2" id="KW-0175">Coiled coil</keyword>
<proteinExistence type="predicted"/>
<dbReference type="Pfam" id="PF21773">
    <property type="entry name" value="ODAD1_CC"/>
    <property type="match status" value="1"/>
</dbReference>
<dbReference type="AlphaFoldDB" id="A0A2S2NCC2"/>
<dbReference type="PANTHER" id="PTHR21694">
    <property type="entry name" value="COILED-COIL DOMAIN-CONTAINING PROTEIN 63"/>
    <property type="match status" value="1"/>
</dbReference>
<evidence type="ECO:0000256" key="2">
    <source>
        <dbReference type="SAM" id="Coils"/>
    </source>
</evidence>
<protein>
    <submittedName>
        <fullName evidence="4">Coiled-coil domain-containing protein</fullName>
    </submittedName>
</protein>
<organism evidence="4">
    <name type="scientific">Schizaphis graminum</name>
    <name type="common">Green bug aphid</name>
    <dbReference type="NCBI Taxonomy" id="13262"/>
    <lineage>
        <taxon>Eukaryota</taxon>
        <taxon>Metazoa</taxon>
        <taxon>Ecdysozoa</taxon>
        <taxon>Arthropoda</taxon>
        <taxon>Hexapoda</taxon>
        <taxon>Insecta</taxon>
        <taxon>Pterygota</taxon>
        <taxon>Neoptera</taxon>
        <taxon>Paraneoptera</taxon>
        <taxon>Hemiptera</taxon>
        <taxon>Sternorrhyncha</taxon>
        <taxon>Aphidomorpha</taxon>
        <taxon>Aphidoidea</taxon>
        <taxon>Aphididae</taxon>
        <taxon>Aphidini</taxon>
        <taxon>Schizaphis</taxon>
    </lineage>
</organism>
<evidence type="ECO:0000313" key="4">
    <source>
        <dbReference type="EMBL" id="MBY14758.1"/>
    </source>
</evidence>
<gene>
    <name evidence="4" type="primary">CCDC63</name>
    <name evidence="4" type="ORF">g.37930</name>
</gene>
<name>A0A2S2NCC2_SCHGA</name>
<dbReference type="InterPro" id="IPR051876">
    <property type="entry name" value="ODA-DC/CCD"/>
</dbReference>